<dbReference type="Gene3D" id="3.90.1150.10">
    <property type="entry name" value="Aspartate Aminotransferase, domain 1"/>
    <property type="match status" value="1"/>
</dbReference>
<feature type="domain" description="Aminotransferase class V" evidence="5">
    <location>
        <begin position="24"/>
        <end position="377"/>
    </location>
</feature>
<dbReference type="EMBL" id="DPIY01000011">
    <property type="protein sequence ID" value="HCT58720.1"/>
    <property type="molecule type" value="Genomic_DNA"/>
</dbReference>
<name>A0A3D4VC61_9BACT</name>
<dbReference type="InterPro" id="IPR015424">
    <property type="entry name" value="PyrdxlP-dep_Trfase"/>
</dbReference>
<evidence type="ECO:0000313" key="6">
    <source>
        <dbReference type="EMBL" id="HCT58720.1"/>
    </source>
</evidence>
<evidence type="ECO:0000256" key="1">
    <source>
        <dbReference type="ARBA" id="ARBA00001933"/>
    </source>
</evidence>
<proteinExistence type="inferred from homology"/>
<keyword evidence="6" id="KW-0032">Aminotransferase</keyword>
<dbReference type="PANTHER" id="PTHR43586:SF15">
    <property type="entry name" value="BLR3095 PROTEIN"/>
    <property type="match status" value="1"/>
</dbReference>
<dbReference type="InterPro" id="IPR015421">
    <property type="entry name" value="PyrdxlP-dep_Trfase_major"/>
</dbReference>
<organism evidence="6 7">
    <name type="scientific">Gemmatimonas aurantiaca</name>
    <dbReference type="NCBI Taxonomy" id="173480"/>
    <lineage>
        <taxon>Bacteria</taxon>
        <taxon>Pseudomonadati</taxon>
        <taxon>Gemmatimonadota</taxon>
        <taxon>Gemmatimonadia</taxon>
        <taxon>Gemmatimonadales</taxon>
        <taxon>Gemmatimonadaceae</taxon>
        <taxon>Gemmatimonas</taxon>
    </lineage>
</organism>
<dbReference type="PROSITE" id="PS00595">
    <property type="entry name" value="AA_TRANSFER_CLASS_5"/>
    <property type="match status" value="1"/>
</dbReference>
<reference evidence="6 7" key="1">
    <citation type="journal article" date="2018" name="Nat. Biotechnol.">
        <title>A standardized bacterial taxonomy based on genome phylogeny substantially revises the tree of life.</title>
        <authorList>
            <person name="Parks D.H."/>
            <person name="Chuvochina M."/>
            <person name="Waite D.W."/>
            <person name="Rinke C."/>
            <person name="Skarshewski A."/>
            <person name="Chaumeil P.A."/>
            <person name="Hugenholtz P."/>
        </authorList>
    </citation>
    <scope>NUCLEOTIDE SEQUENCE [LARGE SCALE GENOMIC DNA]</scope>
    <source>
        <strain evidence="6">UBA8844</strain>
    </source>
</reference>
<dbReference type="SUPFAM" id="SSF53383">
    <property type="entry name" value="PLP-dependent transferases"/>
    <property type="match status" value="1"/>
</dbReference>
<evidence type="ECO:0000313" key="7">
    <source>
        <dbReference type="Proteomes" id="UP000264071"/>
    </source>
</evidence>
<protein>
    <submittedName>
        <fullName evidence="6">Aminotransferase class V-fold PLP-dependent enzyme</fullName>
    </submittedName>
</protein>
<accession>A0A3D4VC61</accession>
<gene>
    <name evidence="6" type="ORF">DGD08_16055</name>
</gene>
<keyword evidence="2" id="KW-0663">Pyridoxal phosphate</keyword>
<dbReference type="PANTHER" id="PTHR43586">
    <property type="entry name" value="CYSTEINE DESULFURASE"/>
    <property type="match status" value="1"/>
</dbReference>
<dbReference type="OMA" id="SDCEHPG"/>
<evidence type="ECO:0000256" key="4">
    <source>
        <dbReference type="RuleBase" id="RU004504"/>
    </source>
</evidence>
<comment type="similarity">
    <text evidence="3">Belongs to the class-V pyridoxal-phosphate-dependent aminotransferase family.</text>
</comment>
<sequence>MSSILDVAALRAQEYPWMATDPAIYLNAASVGPLPQRTVEVTAEWATMRSRPHQLPFPLMQEAAATARAQFAALVGADADEIALMPNTTYGLNLAARALPLRPGVILTFDGEFPSCVYPFQALGSRGITLDLIPKRDGIPDEDALLEAIGNRSDVVAVVVSWVQFANGFVADLARIGNACRARGIFFIVDGIQGCGVRPIDLHALPVDIFASGAQKWQLSPWGTGFVYVRRELVTALEPHDVGWACMKASVDYTRLTDYEFDFFDDARRFEVVTLAYQDFAAANASTALLLELGVDRIAAHLERLGDRVVQWATSRRDVRLVTPAAPARRAGVLSFAPERLDEMATALKNAQVIHVVREGAIRLSPHSYNTIDEIDRVLALLDQTR</sequence>
<dbReference type="InterPro" id="IPR020578">
    <property type="entry name" value="Aminotrans_V_PyrdxlP_BS"/>
</dbReference>
<comment type="caution">
    <text evidence="6">The sequence shown here is derived from an EMBL/GenBank/DDBJ whole genome shotgun (WGS) entry which is preliminary data.</text>
</comment>
<evidence type="ECO:0000256" key="2">
    <source>
        <dbReference type="ARBA" id="ARBA00022898"/>
    </source>
</evidence>
<dbReference type="GO" id="GO:0008483">
    <property type="term" value="F:transaminase activity"/>
    <property type="evidence" value="ECO:0007669"/>
    <property type="project" value="UniProtKB-KW"/>
</dbReference>
<comment type="cofactor">
    <cofactor evidence="1 4">
        <name>pyridoxal 5'-phosphate</name>
        <dbReference type="ChEBI" id="CHEBI:597326"/>
    </cofactor>
</comment>
<dbReference type="AlphaFoldDB" id="A0A3D4VC61"/>
<evidence type="ECO:0000256" key="3">
    <source>
        <dbReference type="RuleBase" id="RU004075"/>
    </source>
</evidence>
<dbReference type="InterPro" id="IPR015422">
    <property type="entry name" value="PyrdxlP-dep_Trfase_small"/>
</dbReference>
<dbReference type="Proteomes" id="UP000264071">
    <property type="component" value="Unassembled WGS sequence"/>
</dbReference>
<dbReference type="Gene3D" id="3.40.640.10">
    <property type="entry name" value="Type I PLP-dependent aspartate aminotransferase-like (Major domain)"/>
    <property type="match status" value="1"/>
</dbReference>
<evidence type="ECO:0000259" key="5">
    <source>
        <dbReference type="Pfam" id="PF00266"/>
    </source>
</evidence>
<dbReference type="InterPro" id="IPR000192">
    <property type="entry name" value="Aminotrans_V_dom"/>
</dbReference>
<dbReference type="Pfam" id="PF00266">
    <property type="entry name" value="Aminotran_5"/>
    <property type="match status" value="1"/>
</dbReference>
<keyword evidence="6" id="KW-0808">Transferase</keyword>